<keyword evidence="2" id="KW-1185">Reference proteome</keyword>
<gene>
    <name evidence="1" type="ORF">HMJ29_06485</name>
</gene>
<name>A0A6M6BFU4_9BACT</name>
<accession>A0A6M6BFU4</accession>
<dbReference type="AlphaFoldDB" id="A0A6M6BFU4"/>
<proteinExistence type="predicted"/>
<evidence type="ECO:0000313" key="2">
    <source>
        <dbReference type="Proteomes" id="UP000501623"/>
    </source>
</evidence>
<dbReference type="RefSeq" id="WP_171590713.1">
    <property type="nucleotide sequence ID" value="NZ_CP053538.1"/>
</dbReference>
<reference evidence="1 2" key="1">
    <citation type="submission" date="2020-05" db="EMBL/GenBank/DDBJ databases">
        <title>Complete genome sequence of Hymenobacter sp. TS19 in Coasted Sand Dune.</title>
        <authorList>
            <person name="Lee J.-H."/>
            <person name="Jung J.-H."/>
            <person name="Jeong S."/>
            <person name="Zhao L."/>
            <person name="Kim M.-K."/>
            <person name="Seo H.-S."/>
            <person name="Lim S."/>
        </authorList>
    </citation>
    <scope>NUCLEOTIDE SEQUENCE [LARGE SCALE GENOMIC DNA]</scope>
    <source>
        <strain evidence="1 2">TS19</strain>
    </source>
</reference>
<dbReference type="Proteomes" id="UP000501623">
    <property type="component" value="Chromosome"/>
</dbReference>
<protein>
    <submittedName>
        <fullName evidence="1">Uncharacterized protein</fullName>
    </submittedName>
</protein>
<dbReference type="Gene3D" id="3.10.20.310">
    <property type="entry name" value="membrane protein fhac"/>
    <property type="match status" value="1"/>
</dbReference>
<sequence length="476" mass="53230">MYQRLLSLLSAAKPIAANHSVFPPHEGRAWRSRVYTALLSASLLASCSGTKYIPEGSKLYTGSAVKLTSENPIPQEAALTTELESVITPKPNASFLGIRPKIYFWHLGEGKTKGLGKWLANKYGEKPVLLSQVDTQQVKGLMINRLYNNGYFKPTVQSQIETTGQAAHVNYTATVGKPYTIKEIHFPEGDSLLPSAVRATQPATLLKVGDPYNLQTFTNERVRIDAALKNQGYYYFAPDYILFQVDSTLDNQVNVYLKVKEKTPARAAKPYVLNRIRLNTDYSLSDTTLTDRPVRYKGYLYFPSEDVFSAKSITNATFLYPDSVYRRRRQDQTLSRLMSLGVFRYVDIGFRPARAKADSAGYGFLNSYVRMTQEPKKSIRAEVMLVSKENGFVGPGFRVQFRNRSALRGAEQLVVNATGSFENQTRSNSNTIGLTSYELGVDAQLQIPRLITPPLPFLDVSLPNSDFQPAPLLERA</sequence>
<organism evidence="1 2">
    <name type="scientific">Hymenobacter taeanensis</name>
    <dbReference type="NCBI Taxonomy" id="2735321"/>
    <lineage>
        <taxon>Bacteria</taxon>
        <taxon>Pseudomonadati</taxon>
        <taxon>Bacteroidota</taxon>
        <taxon>Cytophagia</taxon>
        <taxon>Cytophagales</taxon>
        <taxon>Hymenobacteraceae</taxon>
        <taxon>Hymenobacter</taxon>
    </lineage>
</organism>
<evidence type="ECO:0000313" key="1">
    <source>
        <dbReference type="EMBL" id="QJX46604.1"/>
    </source>
</evidence>
<dbReference type="EMBL" id="CP053538">
    <property type="protein sequence ID" value="QJX46604.1"/>
    <property type="molecule type" value="Genomic_DNA"/>
</dbReference>
<dbReference type="KEGG" id="hts:HMJ29_06485"/>